<comment type="subunit">
    <text evidence="5">Homohexamer.</text>
</comment>
<dbReference type="InterPro" id="IPR002505">
    <property type="entry name" value="PTA_PTB"/>
</dbReference>
<dbReference type="SUPFAM" id="SSF75138">
    <property type="entry name" value="HprK N-terminal domain-like"/>
    <property type="match status" value="1"/>
</dbReference>
<dbReference type="InterPro" id="IPR004614">
    <property type="entry name" value="P_AcTrfase"/>
</dbReference>
<dbReference type="KEGG" id="ttu:TERTU_2846"/>
<dbReference type="HOGENOM" id="CLU_019723_3_0_6"/>
<keyword evidence="8 12" id="KW-0963">Cytoplasm</keyword>
<comment type="pathway">
    <text evidence="2 12">Metabolic intermediate biosynthesis; acetyl-CoA biosynthesis; acetyl-CoA from acetate: step 2/2.</text>
</comment>
<dbReference type="eggNOG" id="COG0857">
    <property type="taxonomic scope" value="Bacteria"/>
</dbReference>
<evidence type="ECO:0000313" key="15">
    <source>
        <dbReference type="EMBL" id="ACR10787.1"/>
    </source>
</evidence>
<evidence type="ECO:0000256" key="5">
    <source>
        <dbReference type="ARBA" id="ARBA00011643"/>
    </source>
</evidence>
<dbReference type="FunFam" id="3.40.50.10750:FF:000001">
    <property type="entry name" value="Phosphate acetyltransferase"/>
    <property type="match status" value="1"/>
</dbReference>
<comment type="similarity">
    <text evidence="4 12">In the N-terminal section; belongs to the CobB/CobQ family.</text>
</comment>
<dbReference type="OrthoDB" id="9808984at2"/>
<dbReference type="PANTHER" id="PTHR43356">
    <property type="entry name" value="PHOSPHATE ACETYLTRANSFERASE"/>
    <property type="match status" value="1"/>
</dbReference>
<feature type="domain" description="Phosphate acetyl/butaryl transferase" evidence="13">
    <location>
        <begin position="390"/>
        <end position="705"/>
    </location>
</feature>
<dbReference type="CDD" id="cd03109">
    <property type="entry name" value="DTBS"/>
    <property type="match status" value="1"/>
</dbReference>
<dbReference type="RefSeq" id="WP_015816899.1">
    <property type="nucleotide sequence ID" value="NC_012997.1"/>
</dbReference>
<dbReference type="InterPro" id="IPR042112">
    <property type="entry name" value="P_AcTrfase_dom2"/>
</dbReference>
<evidence type="ECO:0000256" key="11">
    <source>
        <dbReference type="ARBA" id="ARBA00031108"/>
    </source>
</evidence>
<organism evidence="15 16">
    <name type="scientific">Teredinibacter turnerae (strain ATCC 39867 / T7901)</name>
    <dbReference type="NCBI Taxonomy" id="377629"/>
    <lineage>
        <taxon>Bacteria</taxon>
        <taxon>Pseudomonadati</taxon>
        <taxon>Pseudomonadota</taxon>
        <taxon>Gammaproteobacteria</taxon>
        <taxon>Cellvibrionales</taxon>
        <taxon>Cellvibrionaceae</taxon>
        <taxon>Teredinibacter</taxon>
    </lineage>
</organism>
<dbReference type="Gene3D" id="3.40.50.300">
    <property type="entry name" value="P-loop containing nucleotide triphosphate hydrolases"/>
    <property type="match status" value="1"/>
</dbReference>
<feature type="domain" description="DRTGG" evidence="14">
    <location>
        <begin position="233"/>
        <end position="344"/>
    </location>
</feature>
<dbReference type="PANTHER" id="PTHR43356:SF3">
    <property type="entry name" value="PHOSPHATE ACETYLTRANSFERASE"/>
    <property type="match status" value="1"/>
</dbReference>
<dbReference type="InterPro" id="IPR027417">
    <property type="entry name" value="P-loop_NTPase"/>
</dbReference>
<gene>
    <name evidence="15" type="ordered locus">TERTU_2846</name>
</gene>
<dbReference type="Pfam" id="PF01515">
    <property type="entry name" value="PTA_PTB"/>
    <property type="match status" value="1"/>
</dbReference>
<evidence type="ECO:0000313" key="16">
    <source>
        <dbReference type="Proteomes" id="UP000009080"/>
    </source>
</evidence>
<dbReference type="Pfam" id="PF07085">
    <property type="entry name" value="DRTGG"/>
    <property type="match status" value="1"/>
</dbReference>
<evidence type="ECO:0000259" key="14">
    <source>
        <dbReference type="Pfam" id="PF07085"/>
    </source>
</evidence>
<dbReference type="EC" id="2.3.1.8" evidence="6 12"/>
<dbReference type="NCBIfam" id="NF004167">
    <property type="entry name" value="PRK05632.1"/>
    <property type="match status" value="1"/>
</dbReference>
<protein>
    <recommendedName>
        <fullName evidence="7 12">Phosphate acetyltransferase</fullName>
        <ecNumber evidence="6 12">2.3.1.8</ecNumber>
    </recommendedName>
    <alternativeName>
        <fullName evidence="11 12">Phosphotransacetylase</fullName>
    </alternativeName>
</protein>
<dbReference type="Pfam" id="PF13500">
    <property type="entry name" value="AAA_26"/>
    <property type="match status" value="1"/>
</dbReference>
<evidence type="ECO:0000256" key="2">
    <source>
        <dbReference type="ARBA" id="ARBA00004989"/>
    </source>
</evidence>
<evidence type="ECO:0000256" key="4">
    <source>
        <dbReference type="ARBA" id="ARBA00009786"/>
    </source>
</evidence>
<dbReference type="InterPro" id="IPR050500">
    <property type="entry name" value="Phos_Acetyltrans/Butyryltrans"/>
</dbReference>
<evidence type="ECO:0000256" key="10">
    <source>
        <dbReference type="ARBA" id="ARBA00023315"/>
    </source>
</evidence>
<proteinExistence type="inferred from homology"/>
<name>C5BMT2_TERTT</name>
<keyword evidence="10 12" id="KW-0012">Acyltransferase</keyword>
<dbReference type="SUPFAM" id="SSF53659">
    <property type="entry name" value="Isocitrate/Isopropylmalate dehydrogenase-like"/>
    <property type="match status" value="1"/>
</dbReference>
<dbReference type="NCBIfam" id="NF007233">
    <property type="entry name" value="PRK09653.1"/>
    <property type="match status" value="1"/>
</dbReference>
<evidence type="ECO:0000256" key="8">
    <source>
        <dbReference type="ARBA" id="ARBA00022490"/>
    </source>
</evidence>
<dbReference type="Proteomes" id="UP000009080">
    <property type="component" value="Chromosome"/>
</dbReference>
<dbReference type="InterPro" id="IPR010766">
    <property type="entry name" value="DRTGG"/>
</dbReference>
<dbReference type="NCBIfam" id="TIGR00651">
    <property type="entry name" value="pta"/>
    <property type="match status" value="1"/>
</dbReference>
<dbReference type="AlphaFoldDB" id="C5BMT2"/>
<comment type="catalytic activity">
    <reaction evidence="12">
        <text>acetyl-CoA + phosphate = acetyl phosphate + CoA</text>
        <dbReference type="Rhea" id="RHEA:19521"/>
        <dbReference type="ChEBI" id="CHEBI:22191"/>
        <dbReference type="ChEBI" id="CHEBI:43474"/>
        <dbReference type="ChEBI" id="CHEBI:57287"/>
        <dbReference type="ChEBI" id="CHEBI:57288"/>
        <dbReference type="EC" id="2.3.1.8"/>
    </reaction>
</comment>
<accession>C5BMT2</accession>
<dbReference type="SUPFAM" id="SSF52540">
    <property type="entry name" value="P-loop containing nucleoside triphosphate hydrolases"/>
    <property type="match status" value="1"/>
</dbReference>
<dbReference type="STRING" id="377629.TERTU_2846"/>
<evidence type="ECO:0000256" key="7">
    <source>
        <dbReference type="ARBA" id="ARBA00021528"/>
    </source>
</evidence>
<reference evidence="15 16" key="1">
    <citation type="journal article" date="2009" name="PLoS ONE">
        <title>The complete genome of Teredinibacter turnerae T7901: an intracellular endosymbiont of marine wood-boring bivalves (shipworms).</title>
        <authorList>
            <person name="Yang J.C."/>
            <person name="Madupu R."/>
            <person name="Durkin A.S."/>
            <person name="Ekborg N.A."/>
            <person name="Pedamallu C.S."/>
            <person name="Hostetler J.B."/>
            <person name="Radune D."/>
            <person name="Toms B.S."/>
            <person name="Henrissat B."/>
            <person name="Coutinho P.M."/>
            <person name="Schwarz S."/>
            <person name="Field L."/>
            <person name="Trindade-Silva A.E."/>
            <person name="Soares C.A.G."/>
            <person name="Elshahawi S."/>
            <person name="Hanora A."/>
            <person name="Schmidt E.W."/>
            <person name="Haygood M.G."/>
            <person name="Posfai J."/>
            <person name="Benner J."/>
            <person name="Madinger C."/>
            <person name="Nove J."/>
            <person name="Anton B."/>
            <person name="Chaudhary K."/>
            <person name="Foster J."/>
            <person name="Holman A."/>
            <person name="Kumar S."/>
            <person name="Lessard P.A."/>
            <person name="Luyten Y.A."/>
            <person name="Slatko B."/>
            <person name="Wood N."/>
            <person name="Wu B."/>
            <person name="Teplitski M."/>
            <person name="Mougous J.D."/>
            <person name="Ward N."/>
            <person name="Eisen J.A."/>
            <person name="Badger J.H."/>
            <person name="Distel D.L."/>
        </authorList>
    </citation>
    <scope>NUCLEOTIDE SEQUENCE [LARGE SCALE GENOMIC DNA]</scope>
    <source>
        <strain evidence="16">ATCC 39867 / T7901</strain>
    </source>
</reference>
<dbReference type="InterPro" id="IPR016475">
    <property type="entry name" value="P-Actrans_bac"/>
</dbReference>
<comment type="similarity">
    <text evidence="3 12">In the C-terminal section; belongs to the phosphate acetyltransferase and butyryltransferase family.</text>
</comment>
<comment type="domain">
    <text evidence="12">The N-terminal region seems to be important for proper quaternary structure. The C-terminal region contains the substrate-binding site.</text>
</comment>
<dbReference type="GO" id="GO:0006085">
    <property type="term" value="P:acetyl-CoA biosynthetic process"/>
    <property type="evidence" value="ECO:0007669"/>
    <property type="project" value="UniProtKB-UniPathway"/>
</dbReference>
<dbReference type="Gene3D" id="3.40.50.10750">
    <property type="entry name" value="Isocitrate/Isopropylmalate dehydrogenase-like"/>
    <property type="match status" value="1"/>
</dbReference>
<evidence type="ECO:0000256" key="9">
    <source>
        <dbReference type="ARBA" id="ARBA00022679"/>
    </source>
</evidence>
<evidence type="ECO:0000256" key="1">
    <source>
        <dbReference type="ARBA" id="ARBA00004496"/>
    </source>
</evidence>
<dbReference type="PIRSF" id="PIRSF006107">
    <property type="entry name" value="PhpActrans_proteobac"/>
    <property type="match status" value="1"/>
</dbReference>
<dbReference type="eggNOG" id="COG0280">
    <property type="taxonomic scope" value="Bacteria"/>
</dbReference>
<comment type="function">
    <text evidence="12">Involved in acetate metabolism.</text>
</comment>
<sequence>MHSFYLAPTSSGTGLTSVCLGLVRALDQLGVRVAFFKPIAQIYGTDTGPGRSNTLIQETVGLQPAPSISLSYAQHKVASGGLDDLMEEVISNFQASAGDADVMVVEGLVPRPNEDYIVRLNTRIAATLGSDVILVAAKKHYSSAQLNERINITASIFGGLNNPRLLGCILNKVGAPPKGSHRVRADDAADDWEVAEQNIEFVKRKLPIFNHQDFRCLGIIHWNPAFIAPRTLDVAKHLNARVLHAGNIVQRRVSSVVLCARTVANIVYALKPGTLIVTPGDRADIMLAASQASLNGVPLAGVLFTGDMVPDERVMTLCRSAINTGLPILSSELDSLATVQLLDNMSEEVPAEDVQRMLEVMDEVAHSLDTQWLADRASLPQDVRMSPPAFRHYLVRQAQSLSKRIVLPEGDEPRTLQAAIICHSRGIARCVLLGKPETIHSVAEVNGLQIPDGLEILDPENIRKSYVQPMVALREHKGLSQPQAEVQLEDSVVLGTMMLAVGEVDGLVSGAMHTTGNTIRPALQLIKARTESSIVSSIFFMLMPDQVLVYGDCAVNPNPTAEQLAEIAIQSAESAKAFGIDPKVAMISYSTGSSGKGSDVDKVRQATEIAQAKRPDMIIDGPLQYDAAAIASVAASKAPGSPVAGKATVFVFPDLNTGNTTYKAVQRSANVLSIGPVLQGLKKPVNDLSRGALVDDIVYTIALTAIQAEQAAKLNYY</sequence>
<dbReference type="InterPro" id="IPR028979">
    <property type="entry name" value="Ser_kin/Pase_Hpr-like_N_sf"/>
</dbReference>
<dbReference type="InterPro" id="IPR042113">
    <property type="entry name" value="P_AcTrfase_dom1"/>
</dbReference>
<dbReference type="EMBL" id="CP001614">
    <property type="protein sequence ID" value="ACR10787.1"/>
    <property type="molecule type" value="Genomic_DNA"/>
</dbReference>
<dbReference type="GO" id="GO:0008959">
    <property type="term" value="F:phosphate acetyltransferase activity"/>
    <property type="evidence" value="ECO:0007669"/>
    <property type="project" value="UniProtKB-EC"/>
</dbReference>
<evidence type="ECO:0000259" key="13">
    <source>
        <dbReference type="Pfam" id="PF01515"/>
    </source>
</evidence>
<dbReference type="Gene3D" id="3.40.50.10950">
    <property type="match status" value="1"/>
</dbReference>
<evidence type="ECO:0000256" key="12">
    <source>
        <dbReference type="PIRNR" id="PIRNR006107"/>
    </source>
</evidence>
<dbReference type="GO" id="GO:0005737">
    <property type="term" value="C:cytoplasm"/>
    <property type="evidence" value="ECO:0007669"/>
    <property type="project" value="UniProtKB-SubCell"/>
</dbReference>
<dbReference type="UniPathway" id="UPA00340">
    <property type="reaction ID" value="UER00459"/>
</dbReference>
<keyword evidence="9 12" id="KW-0808">Transferase</keyword>
<evidence type="ECO:0000256" key="3">
    <source>
        <dbReference type="ARBA" id="ARBA00008756"/>
    </source>
</evidence>
<keyword evidence="16" id="KW-1185">Reference proteome</keyword>
<evidence type="ECO:0000256" key="6">
    <source>
        <dbReference type="ARBA" id="ARBA00012707"/>
    </source>
</evidence>
<comment type="subcellular location">
    <subcellularLocation>
        <location evidence="1 12">Cytoplasm</location>
    </subcellularLocation>
</comment>
<dbReference type="Gene3D" id="3.40.1390.20">
    <property type="entry name" value="HprK N-terminal domain-like"/>
    <property type="match status" value="1"/>
</dbReference>